<reference evidence="3" key="1">
    <citation type="submission" date="2014-01" db="EMBL/GenBank/DDBJ databases">
        <title>The genome of the white-rot fungus Pycnoporus cinnabarinus: a basidiomycete model with a versatile arsenal for lignocellulosic biomass breakdown.</title>
        <authorList>
            <person name="Levasseur A."/>
            <person name="Lomascolo A."/>
            <person name="Ruiz-Duenas F.J."/>
            <person name="Uzan E."/>
            <person name="Piumi F."/>
            <person name="Kues U."/>
            <person name="Ram A.F.J."/>
            <person name="Murat C."/>
            <person name="Haon M."/>
            <person name="Benoit I."/>
            <person name="Arfi Y."/>
            <person name="Chevret D."/>
            <person name="Drula E."/>
            <person name="Kwon M.J."/>
            <person name="Gouret P."/>
            <person name="Lesage-Meessen L."/>
            <person name="Lombard V."/>
            <person name="Mariette J."/>
            <person name="Noirot C."/>
            <person name="Park J."/>
            <person name="Patyshakuliyeva A."/>
            <person name="Wieneger R.A.B."/>
            <person name="Wosten H.A.B."/>
            <person name="Martin F."/>
            <person name="Coutinho P.M."/>
            <person name="de Vries R."/>
            <person name="Martinez A.T."/>
            <person name="Klopp C."/>
            <person name="Pontarotti P."/>
            <person name="Henrissat B."/>
            <person name="Record E."/>
        </authorList>
    </citation>
    <scope>NUCLEOTIDE SEQUENCE [LARGE SCALE GENOMIC DNA]</scope>
    <source>
        <strain evidence="3">BRFM137</strain>
    </source>
</reference>
<evidence type="ECO:0000313" key="4">
    <source>
        <dbReference type="Proteomes" id="UP000029665"/>
    </source>
</evidence>
<gene>
    <name evidence="3" type="ORF">BN946_scf184970.g63</name>
</gene>
<evidence type="ECO:0000313" key="3">
    <source>
        <dbReference type="EMBL" id="CDO72211.1"/>
    </source>
</evidence>
<dbReference type="STRING" id="5643.A0A060SDA6"/>
<dbReference type="HOGENOM" id="CLU_053753_0_0_1"/>
<keyword evidence="2" id="KW-0472">Membrane</keyword>
<feature type="region of interest" description="Disordered" evidence="1">
    <location>
        <begin position="1"/>
        <end position="22"/>
    </location>
</feature>
<accession>A0A060SDA6</accession>
<feature type="compositionally biased region" description="Basic and acidic residues" evidence="1">
    <location>
        <begin position="1"/>
        <end position="10"/>
    </location>
</feature>
<comment type="caution">
    <text evidence="3">The sequence shown here is derived from an EMBL/GenBank/DDBJ whole genome shotgun (WGS) entry which is preliminary data.</text>
</comment>
<dbReference type="AlphaFoldDB" id="A0A060SDA6"/>
<dbReference type="Proteomes" id="UP000029665">
    <property type="component" value="Unassembled WGS sequence"/>
</dbReference>
<proteinExistence type="predicted"/>
<keyword evidence="4" id="KW-1185">Reference proteome</keyword>
<dbReference type="EMBL" id="CCBP010000111">
    <property type="protein sequence ID" value="CDO72211.1"/>
    <property type="molecule type" value="Genomic_DNA"/>
</dbReference>
<keyword evidence="2" id="KW-1133">Transmembrane helix</keyword>
<evidence type="ECO:0000256" key="2">
    <source>
        <dbReference type="SAM" id="Phobius"/>
    </source>
</evidence>
<evidence type="ECO:0000256" key="1">
    <source>
        <dbReference type="SAM" id="MobiDB-lite"/>
    </source>
</evidence>
<dbReference type="OMA" id="RSTHYQP"/>
<protein>
    <submittedName>
        <fullName evidence="3">Uncharacterized protein</fullName>
    </submittedName>
</protein>
<name>A0A060SDA6_PYCCI</name>
<sequence length="434" mass="47483">MAGRRNEFRCSHSRQRGRFSPHSSRLVAHGGLTALLTVSSTFDTVSLGPQAFWLAAMDYDRKSAVSSFYGGRRTSVDALNNDFPSPGAPGRTRADSTSSFFGADRASRVNPFDAASPSAGYNRTSYFEAGRTQPVNFRPAVPDEEAQVEQVWDVYADFNNAGPRYSTAFGIADTGYRQVPSPTPYSRDGSAYAKLSTPTVGVEEPGTPSNVEMVTVPALGPEWKAEELRGMSKKAKREEKLEEVATKWKQWKRGQRGLCGRWFTKRFTAWFIFGLCGAIALVLAFTIPRVPGFNLNSQQPLSPATAPFNKTIPVEFSRAPANFSFPGQMQLQADTGGNFLPLTFNNIHGTVYDLQTSRQVAQGDTGKMTVPAKSFPVITLPLNFSYVATNDSDQTSVQFRLILDMHIAGLIGKRSTSTNVNDADCPIELPLNSV</sequence>
<keyword evidence="2" id="KW-0812">Transmembrane</keyword>
<organism evidence="3 4">
    <name type="scientific">Pycnoporus cinnabarinus</name>
    <name type="common">Cinnabar-red polypore</name>
    <name type="synonym">Trametes cinnabarina</name>
    <dbReference type="NCBI Taxonomy" id="5643"/>
    <lineage>
        <taxon>Eukaryota</taxon>
        <taxon>Fungi</taxon>
        <taxon>Dikarya</taxon>
        <taxon>Basidiomycota</taxon>
        <taxon>Agaricomycotina</taxon>
        <taxon>Agaricomycetes</taxon>
        <taxon>Polyporales</taxon>
        <taxon>Polyporaceae</taxon>
        <taxon>Trametes</taxon>
    </lineage>
</organism>
<dbReference type="OrthoDB" id="5582002at2759"/>
<feature type="transmembrane region" description="Helical" evidence="2">
    <location>
        <begin position="267"/>
        <end position="287"/>
    </location>
</feature>